<proteinExistence type="predicted"/>
<name>A0AAU8B6M3_9VIRU</name>
<evidence type="ECO:0000313" key="1">
    <source>
        <dbReference type="EMBL" id="XCD06581.1"/>
    </source>
</evidence>
<accession>A0AAU8B6M3</accession>
<protein>
    <submittedName>
        <fullName evidence="1">Uncharacterized protein</fullName>
    </submittedName>
</protein>
<organism evidence="1">
    <name type="scientific">Dulem virus 54</name>
    <dbReference type="NCBI Taxonomy" id="3145765"/>
    <lineage>
        <taxon>Viruses</taxon>
        <taxon>Monodnaviria</taxon>
        <taxon>Loebvirae</taxon>
        <taxon>Hofneiviricota</taxon>
        <taxon>Faserviricetes</taxon>
        <taxon>Tubulavirales</taxon>
        <taxon>Inoviridae</taxon>
        <taxon>Inovirus</taxon>
    </lineage>
</organism>
<reference evidence="1" key="1">
    <citation type="submission" date="2024-03" db="EMBL/GenBank/DDBJ databases">
        <title>Diverse circular DNA viruses in blood, oral, and fecal samples of captive lemurs.</title>
        <authorList>
            <person name="Paietta E.N."/>
            <person name="Kraberger S."/>
            <person name="Lund M.C."/>
            <person name="Custer J.M."/>
            <person name="Vargas K.M."/>
            <person name="Ehmke E.E."/>
            <person name="Yoder A.D."/>
            <person name="Varsani A."/>
        </authorList>
    </citation>
    <scope>NUCLEOTIDE SEQUENCE</scope>
    <source>
        <strain evidence="1">Duke_25SF_64</strain>
    </source>
</reference>
<sequence length="102" mass="11347">MSLPFFSIAKQPDGRFKFRGGCDHQFLGVYPTAQAALARVQSVGIQDFRFSVYADGREECIKFIDGQPVQKDVLNYYPNGGGCRSLLSIDFVNRQASLEFGS</sequence>
<dbReference type="EMBL" id="PP511689">
    <property type="protein sequence ID" value="XCD06581.1"/>
    <property type="molecule type" value="Genomic_DNA"/>
</dbReference>